<sequence length="126" mass="13028">MRTPAAMTLLLLLLLAIAGRALAAPCAEMDSHDEAVQAPAESMLGMDHKMHCDEATATSHCSETTAASENPDCDQTCGCCPGHCAGALPAGDFQAAAPLRTTQATAYAEINSSPEPETAIRPPIHP</sequence>
<organism evidence="2 3">
    <name type="scientific">Microbulbifer rhizosphaerae</name>
    <dbReference type="NCBI Taxonomy" id="1562603"/>
    <lineage>
        <taxon>Bacteria</taxon>
        <taxon>Pseudomonadati</taxon>
        <taxon>Pseudomonadota</taxon>
        <taxon>Gammaproteobacteria</taxon>
        <taxon>Cellvibrionales</taxon>
        <taxon>Microbulbiferaceae</taxon>
        <taxon>Microbulbifer</taxon>
    </lineage>
</organism>
<dbReference type="Proteomes" id="UP000535937">
    <property type="component" value="Unassembled WGS sequence"/>
</dbReference>
<evidence type="ECO:0008006" key="4">
    <source>
        <dbReference type="Google" id="ProtNLM"/>
    </source>
</evidence>
<dbReference type="EMBL" id="JACHWZ010000027">
    <property type="protein sequence ID" value="MBB3063264.1"/>
    <property type="molecule type" value="Genomic_DNA"/>
</dbReference>
<evidence type="ECO:0000313" key="3">
    <source>
        <dbReference type="Proteomes" id="UP000535937"/>
    </source>
</evidence>
<reference evidence="2 3" key="1">
    <citation type="submission" date="2020-08" db="EMBL/GenBank/DDBJ databases">
        <title>Genomic Encyclopedia of Type Strains, Phase III (KMG-III): the genomes of soil and plant-associated and newly described type strains.</title>
        <authorList>
            <person name="Whitman W."/>
        </authorList>
    </citation>
    <scope>NUCLEOTIDE SEQUENCE [LARGE SCALE GENOMIC DNA]</scope>
    <source>
        <strain evidence="2 3">CECT 8799</strain>
    </source>
</reference>
<proteinExistence type="predicted"/>
<keyword evidence="1" id="KW-0732">Signal</keyword>
<feature type="signal peptide" evidence="1">
    <location>
        <begin position="1"/>
        <end position="23"/>
    </location>
</feature>
<accession>A0A7W4WFI1</accession>
<keyword evidence="3" id="KW-1185">Reference proteome</keyword>
<name>A0A7W4WFI1_9GAMM</name>
<gene>
    <name evidence="2" type="ORF">FHS09_004122</name>
</gene>
<evidence type="ECO:0000313" key="2">
    <source>
        <dbReference type="EMBL" id="MBB3063264.1"/>
    </source>
</evidence>
<dbReference type="AlphaFoldDB" id="A0A7W4WFI1"/>
<protein>
    <recommendedName>
        <fullName evidence="4">CopL family metal-binding regulatory protein</fullName>
    </recommendedName>
</protein>
<evidence type="ECO:0000256" key="1">
    <source>
        <dbReference type="SAM" id="SignalP"/>
    </source>
</evidence>
<feature type="chain" id="PRO_5031178825" description="CopL family metal-binding regulatory protein" evidence="1">
    <location>
        <begin position="24"/>
        <end position="126"/>
    </location>
</feature>
<comment type="caution">
    <text evidence="2">The sequence shown here is derived from an EMBL/GenBank/DDBJ whole genome shotgun (WGS) entry which is preliminary data.</text>
</comment>
<dbReference type="RefSeq" id="WP_183463286.1">
    <property type="nucleotide sequence ID" value="NZ_JACHWZ010000027.1"/>
</dbReference>